<proteinExistence type="predicted"/>
<dbReference type="Gene3D" id="3.90.190.10">
    <property type="entry name" value="Protein tyrosine phosphatase superfamily"/>
    <property type="match status" value="1"/>
</dbReference>
<dbReference type="InterPro" id="IPR029021">
    <property type="entry name" value="Prot-tyrosine_phosphatase-like"/>
</dbReference>
<dbReference type="InterPro" id="IPR050561">
    <property type="entry name" value="PTP"/>
</dbReference>
<dbReference type="InterPro" id="IPR057023">
    <property type="entry name" value="PTP-SAK"/>
</dbReference>
<keyword evidence="1" id="KW-0378">Hydrolase</keyword>
<dbReference type="Pfam" id="PF22784">
    <property type="entry name" value="PTP-SAK"/>
    <property type="match status" value="1"/>
</dbReference>
<dbReference type="EMBL" id="JALJOT010000008">
    <property type="protein sequence ID" value="KAK9908174.1"/>
    <property type="molecule type" value="Genomic_DNA"/>
</dbReference>
<evidence type="ECO:0000256" key="2">
    <source>
        <dbReference type="SAM" id="MobiDB-lite"/>
    </source>
</evidence>
<feature type="compositionally biased region" description="Basic and acidic residues" evidence="2">
    <location>
        <begin position="143"/>
        <end position="154"/>
    </location>
</feature>
<organism evidence="4 5">
    <name type="scientific">Coccomyxa subellipsoidea</name>
    <dbReference type="NCBI Taxonomy" id="248742"/>
    <lineage>
        <taxon>Eukaryota</taxon>
        <taxon>Viridiplantae</taxon>
        <taxon>Chlorophyta</taxon>
        <taxon>core chlorophytes</taxon>
        <taxon>Trebouxiophyceae</taxon>
        <taxon>Trebouxiophyceae incertae sedis</taxon>
        <taxon>Coccomyxaceae</taxon>
        <taxon>Coccomyxa</taxon>
    </lineage>
</organism>
<dbReference type="SUPFAM" id="SSF52799">
    <property type="entry name" value="(Phosphotyrosine protein) phosphatases II"/>
    <property type="match status" value="1"/>
</dbReference>
<name>A0ABR2YMI1_9CHLO</name>
<gene>
    <name evidence="4" type="ORF">WJX75_003748</name>
</gene>
<evidence type="ECO:0000313" key="4">
    <source>
        <dbReference type="EMBL" id="KAK9908174.1"/>
    </source>
</evidence>
<sequence length="258" mass="28642">MCSASQTNAAASATLPRLKPLTEEAEYDAAHSLSPFANWIIPGKVLLGRYPYVEPSRCRTHDQGEAQLLQILQQGVTTFISLQAETPPQADMTMGGVNGFVPYASVATLLVSAMSGPPGMKEVNGLRNQYLDTFLPPRRKQQRHQEEQQEEERPKRKLHFLHYPITDLDIPTTEQVRELTGEIARRLEAGEVLYVHCWGGRGRAGTVGACLLASLYGIDAEQALARVQRAYDTRGELGYASPETLQQVNFVKSYINEQ</sequence>
<evidence type="ECO:0000313" key="5">
    <source>
        <dbReference type="Proteomes" id="UP001491310"/>
    </source>
</evidence>
<keyword evidence="5" id="KW-1185">Reference proteome</keyword>
<evidence type="ECO:0000256" key="1">
    <source>
        <dbReference type="ARBA" id="ARBA00022801"/>
    </source>
</evidence>
<feature type="domain" description="Tyrosine specific protein phosphatases" evidence="3">
    <location>
        <begin position="174"/>
        <end position="229"/>
    </location>
</feature>
<evidence type="ECO:0000259" key="3">
    <source>
        <dbReference type="PROSITE" id="PS50056"/>
    </source>
</evidence>
<reference evidence="4 5" key="1">
    <citation type="journal article" date="2024" name="Nat. Commun.">
        <title>Phylogenomics reveals the evolutionary origins of lichenization in chlorophyte algae.</title>
        <authorList>
            <person name="Puginier C."/>
            <person name="Libourel C."/>
            <person name="Otte J."/>
            <person name="Skaloud P."/>
            <person name="Haon M."/>
            <person name="Grisel S."/>
            <person name="Petersen M."/>
            <person name="Berrin J.G."/>
            <person name="Delaux P.M."/>
            <person name="Dal Grande F."/>
            <person name="Keller J."/>
        </authorList>
    </citation>
    <scope>NUCLEOTIDE SEQUENCE [LARGE SCALE GENOMIC DNA]</scope>
    <source>
        <strain evidence="4 5">SAG 216-7</strain>
    </source>
</reference>
<dbReference type="PROSITE" id="PS50056">
    <property type="entry name" value="TYR_PHOSPHATASE_2"/>
    <property type="match status" value="1"/>
</dbReference>
<comment type="caution">
    <text evidence="4">The sequence shown here is derived from an EMBL/GenBank/DDBJ whole genome shotgun (WGS) entry which is preliminary data.</text>
</comment>
<protein>
    <recommendedName>
        <fullName evidence="3">Tyrosine specific protein phosphatases domain-containing protein</fullName>
    </recommendedName>
</protein>
<dbReference type="Proteomes" id="UP001491310">
    <property type="component" value="Unassembled WGS sequence"/>
</dbReference>
<dbReference type="InterPro" id="IPR000387">
    <property type="entry name" value="Tyr_Pase_dom"/>
</dbReference>
<dbReference type="PANTHER" id="PTHR23339">
    <property type="entry name" value="TYROSINE SPECIFIC PROTEIN PHOSPHATASE AND DUAL SPECIFICITY PROTEIN PHOSPHATASE"/>
    <property type="match status" value="1"/>
</dbReference>
<feature type="region of interest" description="Disordered" evidence="2">
    <location>
        <begin position="134"/>
        <end position="155"/>
    </location>
</feature>
<accession>A0ABR2YMI1</accession>